<sequence length="272" mass="29548">MAALVKRVVVLGLDGMGNMNRQAKTPHMDQLLSKGYRTYEAQTVIPTISGECWGSMFHGVEPELHGLDNAVAEHEKFPLDSPYPSFLQLIRQTNPDAIIGSSCTWKPINDGIIEAGAVSFVANVFTDKKHIENVQQFLAEHDDFVALYIHFDEIDSAGHGFGYGTPLYTEVIEDTDKLVGQVVALLQEKVLYEDTLFIILADHGGGGEDPHGHGSAHSQDATIFWGCSGPGIREEAEGTALNIQDTAVVVAHALGLDIPAGWTAKLPEQIFL</sequence>
<dbReference type="InterPro" id="IPR017850">
    <property type="entry name" value="Alkaline_phosphatase_core_sf"/>
</dbReference>
<dbReference type="PANTHER" id="PTHR10151">
    <property type="entry name" value="ECTONUCLEOTIDE PYROPHOSPHATASE/PHOSPHODIESTERASE"/>
    <property type="match status" value="1"/>
</dbReference>
<accession>A0ABW4YGU7</accession>
<dbReference type="PANTHER" id="PTHR10151:SF120">
    <property type="entry name" value="BIS(5'-ADENOSYL)-TRIPHOSPHATASE"/>
    <property type="match status" value="1"/>
</dbReference>
<dbReference type="Gene3D" id="3.40.720.10">
    <property type="entry name" value="Alkaline Phosphatase, subunit A"/>
    <property type="match status" value="2"/>
</dbReference>
<name>A0ABW4YGU7_9BACL</name>
<evidence type="ECO:0000313" key="1">
    <source>
        <dbReference type="EMBL" id="MFD2114909.1"/>
    </source>
</evidence>
<protein>
    <submittedName>
        <fullName evidence="1">Alkaline phosphatase family protein</fullName>
    </submittedName>
</protein>
<evidence type="ECO:0000313" key="2">
    <source>
        <dbReference type="Proteomes" id="UP001597362"/>
    </source>
</evidence>
<comment type="caution">
    <text evidence="1">The sequence shown here is derived from an EMBL/GenBank/DDBJ whole genome shotgun (WGS) entry which is preliminary data.</text>
</comment>
<dbReference type="SUPFAM" id="SSF53649">
    <property type="entry name" value="Alkaline phosphatase-like"/>
    <property type="match status" value="1"/>
</dbReference>
<dbReference type="EMBL" id="JBHUHO010000010">
    <property type="protein sequence ID" value="MFD2114909.1"/>
    <property type="molecule type" value="Genomic_DNA"/>
</dbReference>
<dbReference type="Proteomes" id="UP001597362">
    <property type="component" value="Unassembled WGS sequence"/>
</dbReference>
<proteinExistence type="predicted"/>
<keyword evidence="2" id="KW-1185">Reference proteome</keyword>
<reference evidence="2" key="1">
    <citation type="journal article" date="2019" name="Int. J. Syst. Evol. Microbiol.">
        <title>The Global Catalogue of Microorganisms (GCM) 10K type strain sequencing project: providing services to taxonomists for standard genome sequencing and annotation.</title>
        <authorList>
            <consortium name="The Broad Institute Genomics Platform"/>
            <consortium name="The Broad Institute Genome Sequencing Center for Infectious Disease"/>
            <person name="Wu L."/>
            <person name="Ma J."/>
        </authorList>
    </citation>
    <scope>NUCLEOTIDE SEQUENCE [LARGE SCALE GENOMIC DNA]</scope>
    <source>
        <strain evidence="2">GH52</strain>
    </source>
</reference>
<dbReference type="InterPro" id="IPR002591">
    <property type="entry name" value="Phosphodiest/P_Trfase"/>
</dbReference>
<dbReference type="Pfam" id="PF01663">
    <property type="entry name" value="Phosphodiest"/>
    <property type="match status" value="1"/>
</dbReference>
<gene>
    <name evidence="1" type="ORF">ACFSJH_04025</name>
</gene>
<organism evidence="1 2">
    <name type="scientific">Paenibacillus yanchengensis</name>
    <dbReference type="NCBI Taxonomy" id="2035833"/>
    <lineage>
        <taxon>Bacteria</taxon>
        <taxon>Bacillati</taxon>
        <taxon>Bacillota</taxon>
        <taxon>Bacilli</taxon>
        <taxon>Bacillales</taxon>
        <taxon>Paenibacillaceae</taxon>
        <taxon>Paenibacillus</taxon>
    </lineage>
</organism>
<dbReference type="RefSeq" id="WP_377769935.1">
    <property type="nucleotide sequence ID" value="NZ_JBHUHO010000010.1"/>
</dbReference>